<dbReference type="Pfam" id="PF00856">
    <property type="entry name" value="SET"/>
    <property type="match status" value="1"/>
</dbReference>
<feature type="compositionally biased region" description="Basic and acidic residues" evidence="1">
    <location>
        <begin position="548"/>
        <end position="560"/>
    </location>
</feature>
<keyword evidence="4" id="KW-1185">Reference proteome</keyword>
<feature type="compositionally biased region" description="Basic residues" evidence="1">
    <location>
        <begin position="747"/>
        <end position="756"/>
    </location>
</feature>
<feature type="compositionally biased region" description="Low complexity" evidence="1">
    <location>
        <begin position="680"/>
        <end position="697"/>
    </location>
</feature>
<dbReference type="CDD" id="cd20071">
    <property type="entry name" value="SET_SMYD"/>
    <property type="match status" value="1"/>
</dbReference>
<evidence type="ECO:0000313" key="3">
    <source>
        <dbReference type="EMBL" id="PHJ23478.1"/>
    </source>
</evidence>
<organism evidence="3 4">
    <name type="scientific">Cystoisospora suis</name>
    <dbReference type="NCBI Taxonomy" id="483139"/>
    <lineage>
        <taxon>Eukaryota</taxon>
        <taxon>Sar</taxon>
        <taxon>Alveolata</taxon>
        <taxon>Apicomplexa</taxon>
        <taxon>Conoidasida</taxon>
        <taxon>Coccidia</taxon>
        <taxon>Eucoccidiorida</taxon>
        <taxon>Eimeriorina</taxon>
        <taxon>Sarcocystidae</taxon>
        <taxon>Cystoisospora</taxon>
    </lineage>
</organism>
<feature type="compositionally biased region" description="Basic and acidic residues" evidence="1">
    <location>
        <begin position="375"/>
        <end position="395"/>
    </location>
</feature>
<dbReference type="Gene3D" id="2.170.270.10">
    <property type="entry name" value="SET domain"/>
    <property type="match status" value="1"/>
</dbReference>
<protein>
    <submittedName>
        <fullName evidence="3">Histone lysine set</fullName>
    </submittedName>
</protein>
<evidence type="ECO:0000259" key="2">
    <source>
        <dbReference type="PROSITE" id="PS50280"/>
    </source>
</evidence>
<dbReference type="RefSeq" id="XP_067925154.1">
    <property type="nucleotide sequence ID" value="XM_068062857.1"/>
</dbReference>
<feature type="compositionally biased region" description="Basic and acidic residues" evidence="1">
    <location>
        <begin position="853"/>
        <end position="867"/>
    </location>
</feature>
<dbReference type="EMBL" id="MIGC01001099">
    <property type="protein sequence ID" value="PHJ23478.1"/>
    <property type="molecule type" value="Genomic_DNA"/>
</dbReference>
<dbReference type="PROSITE" id="PS50280">
    <property type="entry name" value="SET"/>
    <property type="match status" value="1"/>
</dbReference>
<feature type="compositionally biased region" description="Low complexity" evidence="1">
    <location>
        <begin position="820"/>
        <end position="830"/>
    </location>
</feature>
<feature type="compositionally biased region" description="Basic and acidic residues" evidence="1">
    <location>
        <begin position="504"/>
        <end position="516"/>
    </location>
</feature>
<feature type="compositionally biased region" description="Acidic residues" evidence="1">
    <location>
        <begin position="722"/>
        <end position="743"/>
    </location>
</feature>
<dbReference type="OrthoDB" id="194358at2759"/>
<feature type="domain" description="SET" evidence="2">
    <location>
        <begin position="27"/>
        <end position="235"/>
    </location>
</feature>
<comment type="caution">
    <text evidence="3">The sequence shown here is derived from an EMBL/GenBank/DDBJ whole genome shotgun (WGS) entry which is preliminary data.</text>
</comment>
<dbReference type="SUPFAM" id="SSF82199">
    <property type="entry name" value="SET domain"/>
    <property type="match status" value="1"/>
</dbReference>
<dbReference type="PANTHER" id="PTHR12197">
    <property type="entry name" value="HISTONE-LYSINE N-METHYLTRANSFERASE SMYD"/>
    <property type="match status" value="1"/>
</dbReference>
<feature type="compositionally biased region" description="Basic and acidic residues" evidence="1">
    <location>
        <begin position="810"/>
        <end position="819"/>
    </location>
</feature>
<dbReference type="GeneID" id="94426068"/>
<feature type="region of interest" description="Disordered" evidence="1">
    <location>
        <begin position="349"/>
        <end position="399"/>
    </location>
</feature>
<feature type="compositionally biased region" description="Basic and acidic residues" evidence="1">
    <location>
        <begin position="701"/>
        <end position="721"/>
    </location>
</feature>
<feature type="region of interest" description="Disordered" evidence="1">
    <location>
        <begin position="674"/>
        <end position="871"/>
    </location>
</feature>
<dbReference type="AlphaFoldDB" id="A0A2C6L766"/>
<dbReference type="Proteomes" id="UP000221165">
    <property type="component" value="Unassembled WGS sequence"/>
</dbReference>
<dbReference type="InterPro" id="IPR046341">
    <property type="entry name" value="SET_dom_sf"/>
</dbReference>
<feature type="compositionally biased region" description="Basic and acidic residues" evidence="1">
    <location>
        <begin position="788"/>
        <end position="797"/>
    </location>
</feature>
<evidence type="ECO:0000313" key="4">
    <source>
        <dbReference type="Proteomes" id="UP000221165"/>
    </source>
</evidence>
<dbReference type="VEuPathDB" id="ToxoDB:CSUI_002657"/>
<name>A0A2C6L766_9APIC</name>
<gene>
    <name evidence="3" type="ORF">CSUI_002657</name>
</gene>
<dbReference type="InterPro" id="IPR001214">
    <property type="entry name" value="SET_dom"/>
</dbReference>
<proteinExistence type="predicted"/>
<feature type="compositionally biased region" description="Basic residues" evidence="1">
    <location>
        <begin position="536"/>
        <end position="547"/>
    </location>
</feature>
<accession>A0A2C6L766</accession>
<sequence length="1110" mass="128444">MDGSPESLEGEEEKKKAKDAVYENLSKSVELINSYSREHHDGILHCEIHPDKGRILRATQDFTAGSCLLKEPPLHAVQADPDNPLYVTLTELCSLHSFQLEPIWYWCAVNSVIVDTHSPFVAGLTSISPKQYDLLRILHVPSEITPCEEIERIFTEFSLESHTTVQDLELMLQIWIHNCFEQHDDPIGYVIYFMPSFSSHSCLPNTLWFTDEKDRFVLRSRAHLKKGDEVTLSYLSEEDLMRPAKERRKVLLETKDFFCACERCSATVDFSRGFRCPFCDAGCIYVEPGACIAEEEIGEFFSRPSLTVESVFFRSHPSRTKEIQTRKKKKKKKATLMYTHLRDLLLLQDQSSETRERSSSPSCRQPLHHPRRTHPSHDESEKTTEKEEEKKKELDSTEATTEDLLKHAYDKVIRVLSDTTSMTMMIPPGEFFSRFLVAIRDQYQTVEGEEEEGRGRREQGGGVRGGIPLTIWMQLSSSYLYHLYAEEKLNRSRVFYSGRDEEEEGRKEEEEERERQSLLSFDGRRRHVSIDTAAKHSGHRPPTRMIKKKGEEDEENKKEMEEEEQKAYGSLSCHKKDHVEESRADEGVDLHGNERSPAGDLPNFFAMDSSTLGYQKNHGDLVEMELKELLLNSDVITRVLKNAQPGVCTLCRQHWGDEDRRRALVLEALVDQYGNPQDKSSSSSLQSSSATSRTSESGCYAEKEEVTRQGEVDEEDLRDRPEEEDEEEDVPLGEVIDGEENEEEKERRKKKKKEKTRRRDVSHKQEEEEEEEEGDKSSNEQQNTEASVEEKSQENDKRRKKKKKGGNSTDKSEKDRKDSSISSHSSGDLSCPSIGSEHTPAFGSYTTDEETREESGGEFMKEERAGDETFSENGEEMDFRQFYSREFKKKHVSIIKELLQQLRWDDKKCSSPYRLFLLEALLLDVFHTHWHLLCWYKSRFSNHLNEIGSVEMYFYQDKIIFYQRNLYPGLTASLGWSLESLGDTLLQTYIPPTDQEHSLSFREKVQLKLRNQHIYVIFLEATFILANLFGFEQQYAKESYAKLRGLFVELPLQQPHRDLQDAEASIFLSAITPEAISTRLIPYSGLDSTVLFLSQKDRRKCFIEDRRDFD</sequence>
<evidence type="ECO:0000256" key="1">
    <source>
        <dbReference type="SAM" id="MobiDB-lite"/>
    </source>
</evidence>
<feature type="compositionally biased region" description="Basic and acidic residues" evidence="1">
    <location>
        <begin position="577"/>
        <end position="594"/>
    </location>
</feature>
<feature type="compositionally biased region" description="Basic and acidic residues" evidence="1">
    <location>
        <begin position="757"/>
        <end position="766"/>
    </location>
</feature>
<feature type="region of interest" description="Disordered" evidence="1">
    <location>
        <begin position="498"/>
        <end position="602"/>
    </location>
</feature>
<reference evidence="3 4" key="1">
    <citation type="journal article" date="2017" name="Int. J. Parasitol.">
        <title>The genome of the protozoan parasite Cystoisospora suis and a reverse vaccinology approach to identify vaccine candidates.</title>
        <authorList>
            <person name="Palmieri N."/>
            <person name="Shrestha A."/>
            <person name="Ruttkowski B."/>
            <person name="Beck T."/>
            <person name="Vogl C."/>
            <person name="Tomley F."/>
            <person name="Blake D.P."/>
            <person name="Joachim A."/>
        </authorList>
    </citation>
    <scope>NUCLEOTIDE SEQUENCE [LARGE SCALE GENOMIC DNA]</scope>
    <source>
        <strain evidence="3 4">Wien I</strain>
    </source>
</reference>
<dbReference type="InterPro" id="IPR050869">
    <property type="entry name" value="H3K4_H4K5_MeTrfase"/>
</dbReference>